<dbReference type="Proteomes" id="UP000694892">
    <property type="component" value="Chromosome 9_10S"/>
</dbReference>
<gene>
    <name evidence="1" type="ORF">XELAEV_18046944mg</name>
</gene>
<proteinExistence type="predicted"/>
<protein>
    <submittedName>
        <fullName evidence="1">Uncharacterized protein</fullName>
    </submittedName>
</protein>
<dbReference type="AlphaFoldDB" id="A0A974H122"/>
<dbReference type="EMBL" id="CM004483">
    <property type="protein sequence ID" value="OCT60919.1"/>
    <property type="molecule type" value="Genomic_DNA"/>
</dbReference>
<evidence type="ECO:0000313" key="1">
    <source>
        <dbReference type="EMBL" id="OCT60919.1"/>
    </source>
</evidence>
<sequence>MRKHETCFGDEMFLFWGLLSIRINPYYVGESINAVFVEVWVNKGHLKEKHWVLIIYYGHLQNLLCQILGV</sequence>
<accession>A0A974H122</accession>
<organism evidence="1 2">
    <name type="scientific">Xenopus laevis</name>
    <name type="common">African clawed frog</name>
    <dbReference type="NCBI Taxonomy" id="8355"/>
    <lineage>
        <taxon>Eukaryota</taxon>
        <taxon>Metazoa</taxon>
        <taxon>Chordata</taxon>
        <taxon>Craniata</taxon>
        <taxon>Vertebrata</taxon>
        <taxon>Euteleostomi</taxon>
        <taxon>Amphibia</taxon>
        <taxon>Batrachia</taxon>
        <taxon>Anura</taxon>
        <taxon>Pipoidea</taxon>
        <taxon>Pipidae</taxon>
        <taxon>Xenopodinae</taxon>
        <taxon>Xenopus</taxon>
        <taxon>Xenopus</taxon>
    </lineage>
</organism>
<reference evidence="2" key="1">
    <citation type="journal article" date="2016" name="Nature">
        <title>Genome evolution in the allotetraploid frog Xenopus laevis.</title>
        <authorList>
            <person name="Session A.M."/>
            <person name="Uno Y."/>
            <person name="Kwon T."/>
            <person name="Chapman J.A."/>
            <person name="Toyoda A."/>
            <person name="Takahashi S."/>
            <person name="Fukui A."/>
            <person name="Hikosaka A."/>
            <person name="Suzuki A."/>
            <person name="Kondo M."/>
            <person name="van Heeringen S.J."/>
            <person name="Quigley I."/>
            <person name="Heinz S."/>
            <person name="Ogino H."/>
            <person name="Ochi H."/>
            <person name="Hellsten U."/>
            <person name="Lyons J.B."/>
            <person name="Simakov O."/>
            <person name="Putnam N."/>
            <person name="Stites J."/>
            <person name="Kuroki Y."/>
            <person name="Tanaka T."/>
            <person name="Michiue T."/>
            <person name="Watanabe M."/>
            <person name="Bogdanovic O."/>
            <person name="Lister R."/>
            <person name="Georgiou G."/>
            <person name="Paranjpe S.S."/>
            <person name="van Kruijsbergen I."/>
            <person name="Shu S."/>
            <person name="Carlson J."/>
            <person name="Kinoshita T."/>
            <person name="Ohta Y."/>
            <person name="Mawaribuchi S."/>
            <person name="Jenkins J."/>
            <person name="Grimwood J."/>
            <person name="Schmutz J."/>
            <person name="Mitros T."/>
            <person name="Mozaffari S.V."/>
            <person name="Suzuki Y."/>
            <person name="Haramoto Y."/>
            <person name="Yamamoto T.S."/>
            <person name="Takagi C."/>
            <person name="Heald R."/>
            <person name="Miller K."/>
            <person name="Haudenschild C."/>
            <person name="Kitzman J."/>
            <person name="Nakayama T."/>
            <person name="Izutsu Y."/>
            <person name="Robert J."/>
            <person name="Fortriede J."/>
            <person name="Burns K."/>
            <person name="Lotay V."/>
            <person name="Karimi K."/>
            <person name="Yasuoka Y."/>
            <person name="Dichmann D.S."/>
            <person name="Flajnik M.F."/>
            <person name="Houston D.W."/>
            <person name="Shendure J."/>
            <person name="DuPasquier L."/>
            <person name="Vize P.D."/>
            <person name="Zorn A.M."/>
            <person name="Ito M."/>
            <person name="Marcotte E.M."/>
            <person name="Wallingford J.B."/>
            <person name="Ito Y."/>
            <person name="Asashima M."/>
            <person name="Ueno N."/>
            <person name="Matsuda Y."/>
            <person name="Veenstra G.J."/>
            <person name="Fujiyama A."/>
            <person name="Harland R.M."/>
            <person name="Taira M."/>
            <person name="Rokhsar D.S."/>
        </authorList>
    </citation>
    <scope>NUCLEOTIDE SEQUENCE [LARGE SCALE GENOMIC DNA]</scope>
    <source>
        <strain evidence="2">J</strain>
    </source>
</reference>
<evidence type="ECO:0000313" key="2">
    <source>
        <dbReference type="Proteomes" id="UP000694892"/>
    </source>
</evidence>
<name>A0A974H122_XENLA</name>